<dbReference type="RefSeq" id="WP_143856037.1">
    <property type="nucleotide sequence ID" value="NZ_CP041730.1"/>
</dbReference>
<dbReference type="OrthoDB" id="8613588at2"/>
<accession>A0A516SAE1</accession>
<keyword evidence="2" id="KW-1185">Reference proteome</keyword>
<dbReference type="KEGG" id="cari:FNU76_01375"/>
<proteinExistence type="predicted"/>
<name>A0A516SAE1_9NEIS</name>
<dbReference type="Proteomes" id="UP000317550">
    <property type="component" value="Chromosome"/>
</dbReference>
<evidence type="ECO:0000313" key="2">
    <source>
        <dbReference type="Proteomes" id="UP000317550"/>
    </source>
</evidence>
<evidence type="ECO:0000313" key="1">
    <source>
        <dbReference type="EMBL" id="QDQ25112.1"/>
    </source>
</evidence>
<gene>
    <name evidence="1" type="ORF">FNU76_01375</name>
</gene>
<protein>
    <submittedName>
        <fullName evidence="1">Uncharacterized protein</fullName>
    </submittedName>
</protein>
<dbReference type="EMBL" id="CP041730">
    <property type="protein sequence ID" value="QDQ25112.1"/>
    <property type="molecule type" value="Genomic_DNA"/>
</dbReference>
<organism evidence="1 2">
    <name type="scientific">Chitinimonas arctica</name>
    <dbReference type="NCBI Taxonomy" id="2594795"/>
    <lineage>
        <taxon>Bacteria</taxon>
        <taxon>Pseudomonadati</taxon>
        <taxon>Pseudomonadota</taxon>
        <taxon>Betaproteobacteria</taxon>
        <taxon>Neisseriales</taxon>
        <taxon>Chitinibacteraceae</taxon>
        <taxon>Chitinimonas</taxon>
    </lineage>
</organism>
<dbReference type="AlphaFoldDB" id="A0A516SAE1"/>
<reference evidence="2" key="1">
    <citation type="submission" date="2019-07" db="EMBL/GenBank/DDBJ databases">
        <title>Chitinimonas sp. nov., isolated from Ny-Alesund, arctica soil.</title>
        <authorList>
            <person name="Xu Q."/>
            <person name="Peng F."/>
        </authorList>
    </citation>
    <scope>NUCLEOTIDE SEQUENCE [LARGE SCALE GENOMIC DNA]</scope>
    <source>
        <strain evidence="2">R3-44</strain>
    </source>
</reference>
<sequence length="143" mass="15366">MVALKDNRLDEGLARIFGISSDMAGVQLDAIRGKAAANLANYGKSLATLLEGQAVPVPPPVQLQWWSEGSRIQVVGSHPDRERIEILLNGDGELVEEFKELELLHEIVRNTELAGQGTTCGQHFNIGLTSTGPLAFYTTAVAA</sequence>